<dbReference type="OrthoDB" id="1305462at2759"/>
<dbReference type="GO" id="GO:0006508">
    <property type="term" value="P:proteolysis"/>
    <property type="evidence" value="ECO:0007669"/>
    <property type="project" value="UniProtKB-KW"/>
</dbReference>
<dbReference type="GO" id="GO:0008234">
    <property type="term" value="F:cysteine-type peptidase activity"/>
    <property type="evidence" value="ECO:0007669"/>
    <property type="project" value="InterPro"/>
</dbReference>
<protein>
    <submittedName>
        <fullName evidence="5">UB-like protease 1A</fullName>
    </submittedName>
</protein>
<reference evidence="6" key="1">
    <citation type="journal article" date="2019" name="Curr. Biol.">
        <title>Genome Sequence of Striga asiatica Provides Insight into the Evolution of Plant Parasitism.</title>
        <authorList>
            <person name="Yoshida S."/>
            <person name="Kim S."/>
            <person name="Wafula E.K."/>
            <person name="Tanskanen J."/>
            <person name="Kim Y.M."/>
            <person name="Honaas L."/>
            <person name="Yang Z."/>
            <person name="Spallek T."/>
            <person name="Conn C.E."/>
            <person name="Ichihashi Y."/>
            <person name="Cheong K."/>
            <person name="Cui S."/>
            <person name="Der J.P."/>
            <person name="Gundlach H."/>
            <person name="Jiao Y."/>
            <person name="Hori C."/>
            <person name="Ishida J.K."/>
            <person name="Kasahara H."/>
            <person name="Kiba T."/>
            <person name="Kim M.S."/>
            <person name="Koo N."/>
            <person name="Laohavisit A."/>
            <person name="Lee Y.H."/>
            <person name="Lumba S."/>
            <person name="McCourt P."/>
            <person name="Mortimer J.C."/>
            <person name="Mutuku J.M."/>
            <person name="Nomura T."/>
            <person name="Sasaki-Sekimoto Y."/>
            <person name="Seto Y."/>
            <person name="Wang Y."/>
            <person name="Wakatake T."/>
            <person name="Sakakibara H."/>
            <person name="Demura T."/>
            <person name="Yamaguchi S."/>
            <person name="Yoneyama K."/>
            <person name="Manabe R.I."/>
            <person name="Nelson D.C."/>
            <person name="Schulman A.H."/>
            <person name="Timko M.P."/>
            <person name="dePamphilis C.W."/>
            <person name="Choi D."/>
            <person name="Shirasu K."/>
        </authorList>
    </citation>
    <scope>NUCLEOTIDE SEQUENCE [LARGE SCALE GENOMIC DNA]</scope>
    <source>
        <strain evidence="6">cv. UVA1</strain>
    </source>
</reference>
<evidence type="ECO:0000256" key="3">
    <source>
        <dbReference type="ARBA" id="ARBA00022801"/>
    </source>
</evidence>
<feature type="non-terminal residue" evidence="5">
    <location>
        <position position="298"/>
    </location>
</feature>
<organism evidence="5 6">
    <name type="scientific">Striga asiatica</name>
    <name type="common">Asiatic witchweed</name>
    <name type="synonym">Buchnera asiatica</name>
    <dbReference type="NCBI Taxonomy" id="4170"/>
    <lineage>
        <taxon>Eukaryota</taxon>
        <taxon>Viridiplantae</taxon>
        <taxon>Streptophyta</taxon>
        <taxon>Embryophyta</taxon>
        <taxon>Tracheophyta</taxon>
        <taxon>Spermatophyta</taxon>
        <taxon>Magnoliopsida</taxon>
        <taxon>eudicotyledons</taxon>
        <taxon>Gunneridae</taxon>
        <taxon>Pentapetalae</taxon>
        <taxon>asterids</taxon>
        <taxon>lamiids</taxon>
        <taxon>Lamiales</taxon>
        <taxon>Orobanchaceae</taxon>
        <taxon>Buchnereae</taxon>
        <taxon>Striga</taxon>
    </lineage>
</organism>
<accession>A0A5A7Q0K2</accession>
<dbReference type="Pfam" id="PF02902">
    <property type="entry name" value="Peptidase_C48"/>
    <property type="match status" value="1"/>
</dbReference>
<feature type="non-terminal residue" evidence="5">
    <location>
        <position position="1"/>
    </location>
</feature>
<feature type="domain" description="Ubiquitin-like protease family profile" evidence="4">
    <location>
        <begin position="94"/>
        <end position="266"/>
    </location>
</feature>
<keyword evidence="2 5" id="KW-0645">Protease</keyword>
<dbReference type="InterPro" id="IPR038765">
    <property type="entry name" value="Papain-like_cys_pep_sf"/>
</dbReference>
<dbReference type="Gene3D" id="3.40.395.10">
    <property type="entry name" value="Adenoviral Proteinase, Chain A"/>
    <property type="match status" value="1"/>
</dbReference>
<evidence type="ECO:0000313" key="5">
    <source>
        <dbReference type="EMBL" id="GER38401.1"/>
    </source>
</evidence>
<dbReference type="Proteomes" id="UP000325081">
    <property type="component" value="Unassembled WGS sequence"/>
</dbReference>
<sequence length="298" mass="34218">GYQVRRWETKVHDFALTHAHGDLGSLRHGLHGSLGGMALFRANDAESTPNPSANIRMALGLEDMGQNTTHWTRCVSDKYVSDSECSEDYLSSEHSMSEDEIVSQSRSRVLDKHISDAPLKHIDVIFYYLRKMAFHHLPSIVESVTATDILFDQRMKNSYDKFLSHSDSCHVISPDNDSVDYMSGFKIIRGRHWMLVDHVLMPIHTMIDGVRHWILGRLSINERILCAYNSLRSPESDVDIKKALECYIVLLPSDCGIFMAAFAEHFMKGIEFPIILEVEYLRNRYSYLLYEHGCKELF</sequence>
<dbReference type="InterPro" id="IPR003653">
    <property type="entry name" value="Peptidase_C48_C"/>
</dbReference>
<dbReference type="AlphaFoldDB" id="A0A5A7Q0K2"/>
<dbReference type="PROSITE" id="PS50600">
    <property type="entry name" value="ULP_PROTEASE"/>
    <property type="match status" value="1"/>
</dbReference>
<keyword evidence="6" id="KW-1185">Reference proteome</keyword>
<evidence type="ECO:0000313" key="6">
    <source>
        <dbReference type="Proteomes" id="UP000325081"/>
    </source>
</evidence>
<keyword evidence="3" id="KW-0378">Hydrolase</keyword>
<evidence type="ECO:0000256" key="2">
    <source>
        <dbReference type="ARBA" id="ARBA00022670"/>
    </source>
</evidence>
<name>A0A5A7Q0K2_STRAF</name>
<comment type="caution">
    <text evidence="5">The sequence shown here is derived from an EMBL/GenBank/DDBJ whole genome shotgun (WGS) entry which is preliminary data.</text>
</comment>
<comment type="similarity">
    <text evidence="1">Belongs to the peptidase C48 family.</text>
</comment>
<gene>
    <name evidence="5" type="ORF">STAS_14923</name>
</gene>
<dbReference type="EMBL" id="BKCP01005505">
    <property type="protein sequence ID" value="GER38401.1"/>
    <property type="molecule type" value="Genomic_DNA"/>
</dbReference>
<proteinExistence type="inferred from homology"/>
<evidence type="ECO:0000256" key="1">
    <source>
        <dbReference type="ARBA" id="ARBA00005234"/>
    </source>
</evidence>
<evidence type="ECO:0000259" key="4">
    <source>
        <dbReference type="PROSITE" id="PS50600"/>
    </source>
</evidence>
<dbReference type="SUPFAM" id="SSF54001">
    <property type="entry name" value="Cysteine proteinases"/>
    <property type="match status" value="1"/>
</dbReference>